<dbReference type="Pfam" id="PF24883">
    <property type="entry name" value="NPHP3_N"/>
    <property type="match status" value="1"/>
</dbReference>
<dbReference type="InterPro" id="IPR051191">
    <property type="entry name" value="DCAF12"/>
</dbReference>
<evidence type="ECO:0000259" key="3">
    <source>
        <dbReference type="Pfam" id="PF24883"/>
    </source>
</evidence>
<name>A0AAV7C0E1_ENGPU</name>
<evidence type="ECO:0000256" key="1">
    <source>
        <dbReference type="ARBA" id="ARBA00022737"/>
    </source>
</evidence>
<comment type="caution">
    <text evidence="4">The sequence shown here is derived from an EMBL/GenBank/DDBJ whole genome shotgun (WGS) entry which is preliminary data.</text>
</comment>
<dbReference type="InterPro" id="IPR011990">
    <property type="entry name" value="TPR-like_helical_dom_sf"/>
</dbReference>
<feature type="region of interest" description="Disordered" evidence="2">
    <location>
        <begin position="1099"/>
        <end position="1125"/>
    </location>
</feature>
<evidence type="ECO:0000256" key="2">
    <source>
        <dbReference type="SAM" id="MobiDB-lite"/>
    </source>
</evidence>
<protein>
    <recommendedName>
        <fullName evidence="3">Nephrocystin 3-like N-terminal domain-containing protein</fullName>
    </recommendedName>
</protein>
<dbReference type="InterPro" id="IPR027417">
    <property type="entry name" value="P-loop_NTPase"/>
</dbReference>
<dbReference type="GO" id="GO:0080008">
    <property type="term" value="C:Cul4-RING E3 ubiquitin ligase complex"/>
    <property type="evidence" value="ECO:0007669"/>
    <property type="project" value="TreeGrafter"/>
</dbReference>
<organism evidence="4 5">
    <name type="scientific">Engystomops pustulosus</name>
    <name type="common">Tungara frog</name>
    <name type="synonym">Physalaemus pustulosus</name>
    <dbReference type="NCBI Taxonomy" id="76066"/>
    <lineage>
        <taxon>Eukaryota</taxon>
        <taxon>Metazoa</taxon>
        <taxon>Chordata</taxon>
        <taxon>Craniata</taxon>
        <taxon>Vertebrata</taxon>
        <taxon>Euteleostomi</taxon>
        <taxon>Amphibia</taxon>
        <taxon>Batrachia</taxon>
        <taxon>Anura</taxon>
        <taxon>Neobatrachia</taxon>
        <taxon>Hyloidea</taxon>
        <taxon>Leptodactylidae</taxon>
        <taxon>Leiuperinae</taxon>
        <taxon>Engystomops</taxon>
    </lineage>
</organism>
<feature type="compositionally biased region" description="Basic and acidic residues" evidence="2">
    <location>
        <begin position="1111"/>
        <end position="1125"/>
    </location>
</feature>
<gene>
    <name evidence="4" type="ORF">GDO81_010481</name>
</gene>
<feature type="domain" description="Nephrocystin 3-like N-terminal" evidence="3">
    <location>
        <begin position="322"/>
        <end position="465"/>
    </location>
</feature>
<dbReference type="Pfam" id="PF13374">
    <property type="entry name" value="TPR_10"/>
    <property type="match status" value="2"/>
</dbReference>
<dbReference type="EMBL" id="WNYA01000004">
    <property type="protein sequence ID" value="KAG8578419.1"/>
    <property type="molecule type" value="Genomic_DNA"/>
</dbReference>
<evidence type="ECO:0000313" key="5">
    <source>
        <dbReference type="Proteomes" id="UP000824782"/>
    </source>
</evidence>
<keyword evidence="5" id="KW-1185">Reference proteome</keyword>
<evidence type="ECO:0000313" key="4">
    <source>
        <dbReference type="EMBL" id="KAG8578419.1"/>
    </source>
</evidence>
<dbReference type="PANTHER" id="PTHR19860:SF18">
    <property type="entry name" value="DUF4062 DOMAIN-CONTAINING PROTEIN"/>
    <property type="match status" value="1"/>
</dbReference>
<reference evidence="4" key="1">
    <citation type="thesis" date="2020" institute="ProQuest LLC" country="789 East Eisenhower Parkway, Ann Arbor, MI, USA">
        <title>Comparative Genomics and Chromosome Evolution.</title>
        <authorList>
            <person name="Mudd A.B."/>
        </authorList>
    </citation>
    <scope>NUCLEOTIDE SEQUENCE</scope>
    <source>
        <strain evidence="4">237g6f4</strain>
        <tissue evidence="4">Blood</tissue>
    </source>
</reference>
<dbReference type="SUPFAM" id="SSF52540">
    <property type="entry name" value="P-loop containing nucleoside triphosphate hydrolases"/>
    <property type="match status" value="1"/>
</dbReference>
<dbReference type="AlphaFoldDB" id="A0AAV7C0E1"/>
<dbReference type="Proteomes" id="UP000824782">
    <property type="component" value="Unassembled WGS sequence"/>
</dbReference>
<dbReference type="Gene3D" id="3.40.50.300">
    <property type="entry name" value="P-loop containing nucleotide triphosphate hydrolases"/>
    <property type="match status" value="1"/>
</dbReference>
<accession>A0AAV7C0E1</accession>
<proteinExistence type="predicted"/>
<dbReference type="PANTHER" id="PTHR19860">
    <property type="entry name" value="DDB1- AND CUL4-ASSOCIATED FACTOR 12-RELATED"/>
    <property type="match status" value="1"/>
</dbReference>
<dbReference type="Gene3D" id="1.25.40.10">
    <property type="entry name" value="Tetratricopeptide repeat domain"/>
    <property type="match status" value="1"/>
</dbReference>
<dbReference type="InterPro" id="IPR056884">
    <property type="entry name" value="NPHP3-like_N"/>
</dbReference>
<sequence length="1260" mass="145523">MTKHPTKEDHQYCFTSRPSIRPYVCTTPSDFLEERNYLAETIFPRLDHFCFTRGTSFKPVDLKWQIENRSKHVDFKSHVHHHIRYEQLKLSLDYINSSSPFFICILGHTYGECVQESQIQLSSGSADDAGLSEAEKNLFVAGNGGYPWVLESRNKTCSFTELEVTQALLSQDSQSQYFYFRDYQYIEEKLQRAQEKDRWSILSSFASENEVEELKIWELKVSIVDKGLPVRFFKTKEELGTLVLKDWWNVIEKLYPLRTTPVNIGHEHNLAQAYHRAYAESLCKDFVASQGLDKLFTVLDTFACGHQQNEHSDILNVASRLQTEKCILLLHGARGCGKSTAVAKWLHLFKRHNPKASVISYFVGSSGRREDIMCFMRYCITLLQCDYFDIQMDELYSGENMNDWWEFPLLVEAFLASVALKPCVLVLDGADELSGIHGVNAQQAKGFHWLPARLPNHCRIIMTTRTSHLSYKGLMSRSDVQIEELEIISDTDERLRIFHKHLAMPSRKVPPCVMESIENKKRKVSPLQLAVLASELRICPDMDHCIDNPMETLSTEQQWSLLIKHWVKHFSWPRECKKKNWAPKSVFGSDIQNSGWVVDVLCLLTTSRYGLCEDDILQLLKKLGYKNQHEVTPFHWTAFRSATSKWIWEKPDGLLQIHHQSFHDAIVHLLFGVAMPDGESLDYTFQNTVSRKKGRFHHVLLKYFQQMEISRQVYEEVPWHLKVMGKLPDLYRFLVNKRTLDLICRSMKHGCQMKMDLIHYWKMLLHAGKDPTVECQIMLHNITEYAEDFSKECKVIIFAAQCLKDIGKTKEAGSILSSIEHNLEAAESRNNEVLMWAQKISGDLYQEIGSEQQAIIYYEKALNNLNKSDLENDDKLLRLRDRLLCLKGTLEAKTWYEQRSKILDNTAEQLYTHTTGPYEQAALKLWQGLYKFCTGDISESEKYLVECLDIRHKLYGKNHILCGEIQEYLADIQIYSGSSNYSQRQQAIESYRNVIKSKEEAEKGTSSPEIRRYLRLQLSNTLLKAGKLLSFDNLGNKKESIEMLQRSLDLRTSIVGTDHPLTSEVQHCLKECGSHRSNKLSALMEDGKQPPIYHKVIQRKSHSAQPTMHHPSSERTSPETLHFSDSKSDDFLLRHSSRRDLMTHNDLLLKNRNLESNQNKKILCDPINNIEAFSVFPLPKSCGKRPMSVTSCLTPSLCSRPESAMSGPHSDLMSLVSLNRPSRSEHCKLVHKSAWYQVPGRYPTLQTPFPPKRHQIRKDT</sequence>
<keyword evidence="1" id="KW-0677">Repeat</keyword>